<evidence type="ECO:0000256" key="1">
    <source>
        <dbReference type="ARBA" id="ARBA00004752"/>
    </source>
</evidence>
<name>A0A6J6PYI7_9ZZZZ</name>
<dbReference type="CDD" id="cd16913">
    <property type="entry name" value="YkuD_like"/>
    <property type="match status" value="1"/>
</dbReference>
<dbReference type="InterPro" id="IPR005490">
    <property type="entry name" value="LD_TPept_cat_dom"/>
</dbReference>
<organism evidence="7">
    <name type="scientific">freshwater metagenome</name>
    <dbReference type="NCBI Taxonomy" id="449393"/>
    <lineage>
        <taxon>unclassified sequences</taxon>
        <taxon>metagenomes</taxon>
        <taxon>ecological metagenomes</taxon>
    </lineage>
</organism>
<dbReference type="PROSITE" id="PS52029">
    <property type="entry name" value="LD_TPASE"/>
    <property type="match status" value="1"/>
</dbReference>
<dbReference type="SUPFAM" id="SSF141523">
    <property type="entry name" value="L,D-transpeptidase catalytic domain-like"/>
    <property type="match status" value="1"/>
</dbReference>
<keyword evidence="5" id="KW-0961">Cell wall biogenesis/degradation</keyword>
<dbReference type="Pfam" id="PF03734">
    <property type="entry name" value="YkuD"/>
    <property type="match status" value="1"/>
</dbReference>
<evidence type="ECO:0000313" key="7">
    <source>
        <dbReference type="EMBL" id="CAB4700914.1"/>
    </source>
</evidence>
<dbReference type="GO" id="GO:0071972">
    <property type="term" value="F:peptidoglycan L,D-transpeptidase activity"/>
    <property type="evidence" value="ECO:0007669"/>
    <property type="project" value="TreeGrafter"/>
</dbReference>
<evidence type="ECO:0000256" key="3">
    <source>
        <dbReference type="ARBA" id="ARBA00022960"/>
    </source>
</evidence>
<evidence type="ECO:0000256" key="5">
    <source>
        <dbReference type="ARBA" id="ARBA00023316"/>
    </source>
</evidence>
<dbReference type="InterPro" id="IPR038063">
    <property type="entry name" value="Transpep_catalytic_dom"/>
</dbReference>
<dbReference type="GO" id="GO:0018104">
    <property type="term" value="P:peptidoglycan-protein cross-linking"/>
    <property type="evidence" value="ECO:0007669"/>
    <property type="project" value="TreeGrafter"/>
</dbReference>
<evidence type="ECO:0000256" key="4">
    <source>
        <dbReference type="ARBA" id="ARBA00022984"/>
    </source>
</evidence>
<dbReference type="InterPro" id="IPR050979">
    <property type="entry name" value="LD-transpeptidase"/>
</dbReference>
<evidence type="ECO:0000256" key="2">
    <source>
        <dbReference type="ARBA" id="ARBA00022679"/>
    </source>
</evidence>
<keyword evidence="2" id="KW-0808">Transferase</keyword>
<dbReference type="Pfam" id="PF12229">
    <property type="entry name" value="PG_binding_4"/>
    <property type="match status" value="1"/>
</dbReference>
<sequence length="357" mass="37364">MKRVLLGFLLVVGFVFAGSSSSLVLADTLPTSTDPASTVPTTTTTNTVAVTPASIPVISKPKAAPIARTTIRHGVTISGVSVSGLDMAAATAAVQAAFATSLQFTVDGKQFSLSPVNMATPYIEGAVRKAKSAPVGANIPLVVSVKGSDLRAFVARLAAKVNGKAIPARLLLQSQRPVLTPDVPGRLLKQGPVVTSLVHALTSGARRTLTFSTVPVKAGGAFTTSAAGTMVVVSRVKNRLYLFDNGKTVKTFPVATGQSIYPTPTGTFHVIVKSKNPWWYPPTRNEWAKGLKPVPPGPNNPLGTRWMGLSVPGIGIHGTDEPSSIGYSASHGCIRMQVPDAEWLFDHLNVDTTVVIL</sequence>
<dbReference type="AlphaFoldDB" id="A0A6J6PYI7"/>
<evidence type="ECO:0000259" key="6">
    <source>
        <dbReference type="PROSITE" id="PS52029"/>
    </source>
</evidence>
<dbReference type="UniPathway" id="UPA00219"/>
<comment type="pathway">
    <text evidence="1">Cell wall biogenesis; peptidoglycan biosynthesis.</text>
</comment>
<keyword evidence="3" id="KW-0133">Cell shape</keyword>
<dbReference type="GO" id="GO:0008360">
    <property type="term" value="P:regulation of cell shape"/>
    <property type="evidence" value="ECO:0007669"/>
    <property type="project" value="UniProtKB-KW"/>
</dbReference>
<dbReference type="GO" id="GO:0016740">
    <property type="term" value="F:transferase activity"/>
    <property type="evidence" value="ECO:0007669"/>
    <property type="project" value="UniProtKB-KW"/>
</dbReference>
<reference evidence="7" key="1">
    <citation type="submission" date="2020-05" db="EMBL/GenBank/DDBJ databases">
        <authorList>
            <person name="Chiriac C."/>
            <person name="Salcher M."/>
            <person name="Ghai R."/>
            <person name="Kavagutti S V."/>
        </authorList>
    </citation>
    <scope>NUCLEOTIDE SEQUENCE</scope>
</reference>
<dbReference type="PANTHER" id="PTHR30582">
    <property type="entry name" value="L,D-TRANSPEPTIDASE"/>
    <property type="match status" value="1"/>
</dbReference>
<dbReference type="GO" id="GO:0005576">
    <property type="term" value="C:extracellular region"/>
    <property type="evidence" value="ECO:0007669"/>
    <property type="project" value="TreeGrafter"/>
</dbReference>
<dbReference type="InterPro" id="IPR022029">
    <property type="entry name" value="YoaR-like_PG-bd"/>
</dbReference>
<dbReference type="GO" id="GO:0071555">
    <property type="term" value="P:cell wall organization"/>
    <property type="evidence" value="ECO:0007669"/>
    <property type="project" value="UniProtKB-KW"/>
</dbReference>
<keyword evidence="4" id="KW-0573">Peptidoglycan synthesis</keyword>
<protein>
    <submittedName>
        <fullName evidence="7">Unannotated protein</fullName>
    </submittedName>
</protein>
<gene>
    <name evidence="7" type="ORF">UFOPK2399_01354</name>
</gene>
<feature type="domain" description="L,D-TPase catalytic" evidence="6">
    <location>
        <begin position="229"/>
        <end position="357"/>
    </location>
</feature>
<dbReference type="Gene3D" id="2.40.440.10">
    <property type="entry name" value="L,D-transpeptidase catalytic domain-like"/>
    <property type="match status" value="1"/>
</dbReference>
<accession>A0A6J6PYI7</accession>
<proteinExistence type="predicted"/>
<dbReference type="EMBL" id="CAEZXP010000004">
    <property type="protein sequence ID" value="CAB4700914.1"/>
    <property type="molecule type" value="Genomic_DNA"/>
</dbReference>